<dbReference type="CDD" id="cd04433">
    <property type="entry name" value="AFD_class_I"/>
    <property type="match status" value="1"/>
</dbReference>
<feature type="domain" description="AMP-dependent synthetase/ligase" evidence="4">
    <location>
        <begin position="53"/>
        <end position="405"/>
    </location>
</feature>
<gene>
    <name evidence="6" type="ORF">BJP25_21055</name>
</gene>
<dbReference type="FunFam" id="3.30.300.30:FF:000008">
    <property type="entry name" value="2,3-dihydroxybenzoate-AMP ligase"/>
    <property type="match status" value="1"/>
</dbReference>
<organism evidence="6 7">
    <name type="scientific">Actinokineospora bangkokensis</name>
    <dbReference type="NCBI Taxonomy" id="1193682"/>
    <lineage>
        <taxon>Bacteria</taxon>
        <taxon>Bacillati</taxon>
        <taxon>Actinomycetota</taxon>
        <taxon>Actinomycetes</taxon>
        <taxon>Pseudonocardiales</taxon>
        <taxon>Pseudonocardiaceae</taxon>
        <taxon>Actinokineospora</taxon>
    </lineage>
</organism>
<proteinExistence type="inferred from homology"/>
<dbReference type="GO" id="GO:0031956">
    <property type="term" value="F:medium-chain fatty acid-CoA ligase activity"/>
    <property type="evidence" value="ECO:0007669"/>
    <property type="project" value="TreeGrafter"/>
</dbReference>
<evidence type="ECO:0000259" key="5">
    <source>
        <dbReference type="Pfam" id="PF13193"/>
    </source>
</evidence>
<dbReference type="PANTHER" id="PTHR43201">
    <property type="entry name" value="ACYL-COA SYNTHETASE"/>
    <property type="match status" value="1"/>
</dbReference>
<dbReference type="InterPro" id="IPR025110">
    <property type="entry name" value="AMP-bd_C"/>
</dbReference>
<name>A0A1Q9LKJ2_9PSEU</name>
<dbReference type="Gene3D" id="3.30.300.30">
    <property type="match status" value="1"/>
</dbReference>
<feature type="domain" description="AMP-binding enzyme C-terminal" evidence="5">
    <location>
        <begin position="454"/>
        <end position="528"/>
    </location>
</feature>
<keyword evidence="3" id="KW-0472">Membrane</keyword>
<comment type="caution">
    <text evidence="6">The sequence shown here is derived from an EMBL/GenBank/DDBJ whole genome shotgun (WGS) entry which is preliminary data.</text>
</comment>
<protein>
    <recommendedName>
        <fullName evidence="8">Acyl-CoA synthetase</fullName>
    </recommendedName>
</protein>
<keyword evidence="7" id="KW-1185">Reference proteome</keyword>
<dbReference type="OrthoDB" id="56621at2"/>
<sequence>MPQLPPTAAVLGSAVAALASTGLARQARPRHLKASARALRTTGTSAATLLALAAEHRPNYPGLVDDLGTLTFAELDDAARRLAQGIVERHRPAPGATVAIMCRNHRGWVLATVAAALLGADVVYLNTEFSAPQLAGIWARVTPDLLVVDAEFLPLLPESPVPVVAAWHDGADLPVPTVDELVAGHGRFTPRGRVPAGKVTILTSGTTGTPKGAARKLSPMSVLSPAVTIIRRTGMRSGDPMHIAVPLFHGFGLAMWALALFVRCPVVLRRRFDPERALADVAAHRVAFLAVVPVMLQRVLALPEPVRRAHDLRGLRTVLSGGSALRPELAERFMAEFGDVLYNGYGSSETGIAALATPADLRAGAGTVGRPTIGVPIRILDGDRAPVPTGRSGTIFVGGQQHFEGHRTGSTKEVVDGLMDTGDLGRLDAEGRLYVEGRADDMIVSGGENVYPQEVEDCLARHPAVVDVAVLGVDDAEFGQRLVAYVVTRGARPTAGELTAHVRANLARYKVPRDVHFLDELPRTPTGKLLKRELPS</sequence>
<dbReference type="STRING" id="1193682.BJP25_21055"/>
<keyword evidence="2" id="KW-0436">Ligase</keyword>
<dbReference type="EMBL" id="MKQR01000016">
    <property type="protein sequence ID" value="OLR92552.1"/>
    <property type="molecule type" value="Genomic_DNA"/>
</dbReference>
<dbReference type="GO" id="GO:0006631">
    <property type="term" value="P:fatty acid metabolic process"/>
    <property type="evidence" value="ECO:0007669"/>
    <property type="project" value="TreeGrafter"/>
</dbReference>
<dbReference type="Proteomes" id="UP000186040">
    <property type="component" value="Unassembled WGS sequence"/>
</dbReference>
<dbReference type="Pfam" id="PF00501">
    <property type="entry name" value="AMP-binding"/>
    <property type="match status" value="1"/>
</dbReference>
<evidence type="ECO:0000259" key="4">
    <source>
        <dbReference type="Pfam" id="PF00501"/>
    </source>
</evidence>
<keyword evidence="3" id="KW-1133">Transmembrane helix</keyword>
<dbReference type="SUPFAM" id="SSF56801">
    <property type="entry name" value="Acetyl-CoA synthetase-like"/>
    <property type="match status" value="1"/>
</dbReference>
<dbReference type="Gene3D" id="3.40.50.12780">
    <property type="entry name" value="N-terminal domain of ligase-like"/>
    <property type="match status" value="1"/>
</dbReference>
<evidence type="ECO:0000256" key="2">
    <source>
        <dbReference type="ARBA" id="ARBA00022598"/>
    </source>
</evidence>
<dbReference type="AlphaFoldDB" id="A0A1Q9LKJ2"/>
<evidence type="ECO:0008006" key="8">
    <source>
        <dbReference type="Google" id="ProtNLM"/>
    </source>
</evidence>
<evidence type="ECO:0000256" key="3">
    <source>
        <dbReference type="SAM" id="Phobius"/>
    </source>
</evidence>
<reference evidence="6 7" key="1">
    <citation type="submission" date="2016-10" db="EMBL/GenBank/DDBJ databases">
        <title>The Draft Genome Sequence of Actinokineospora bangkokensis 44EHWT reveals the biosynthetic pathway of antifungal compounds Thailandins with unusual extender unit butylmalonyl-CoA.</title>
        <authorList>
            <person name="Greule A."/>
            <person name="Intra B."/>
            <person name="Flemming S."/>
            <person name="Rommel M.G."/>
            <person name="Panbangred W."/>
            <person name="Bechthold A."/>
        </authorList>
    </citation>
    <scope>NUCLEOTIDE SEQUENCE [LARGE SCALE GENOMIC DNA]</scope>
    <source>
        <strain evidence="6 7">44EHW</strain>
    </source>
</reference>
<comment type="similarity">
    <text evidence="1">Belongs to the ATP-dependent AMP-binding enzyme family.</text>
</comment>
<accession>A0A1Q9LKJ2</accession>
<evidence type="ECO:0000256" key="1">
    <source>
        <dbReference type="ARBA" id="ARBA00006432"/>
    </source>
</evidence>
<dbReference type="PANTHER" id="PTHR43201:SF5">
    <property type="entry name" value="MEDIUM-CHAIN ACYL-COA LIGASE ACSF2, MITOCHONDRIAL"/>
    <property type="match status" value="1"/>
</dbReference>
<dbReference type="Pfam" id="PF13193">
    <property type="entry name" value="AMP-binding_C"/>
    <property type="match status" value="1"/>
</dbReference>
<evidence type="ECO:0000313" key="6">
    <source>
        <dbReference type="EMBL" id="OLR92552.1"/>
    </source>
</evidence>
<dbReference type="InterPro" id="IPR045851">
    <property type="entry name" value="AMP-bd_C_sf"/>
</dbReference>
<keyword evidence="3" id="KW-0812">Transmembrane</keyword>
<feature type="transmembrane region" description="Helical" evidence="3">
    <location>
        <begin position="241"/>
        <end position="262"/>
    </location>
</feature>
<evidence type="ECO:0000313" key="7">
    <source>
        <dbReference type="Proteomes" id="UP000186040"/>
    </source>
</evidence>
<dbReference type="RefSeq" id="WP_075975695.1">
    <property type="nucleotide sequence ID" value="NZ_MKQR01000016.1"/>
</dbReference>
<dbReference type="InterPro" id="IPR000873">
    <property type="entry name" value="AMP-dep_synth/lig_dom"/>
</dbReference>
<dbReference type="InterPro" id="IPR042099">
    <property type="entry name" value="ANL_N_sf"/>
</dbReference>